<dbReference type="PANTHER" id="PTHR48098">
    <property type="entry name" value="ENTEROCHELIN ESTERASE-RELATED"/>
    <property type="match status" value="1"/>
</dbReference>
<reference evidence="1 2" key="1">
    <citation type="submission" date="2020-08" db="EMBL/GenBank/DDBJ databases">
        <title>Cohnella phylogeny.</title>
        <authorList>
            <person name="Dunlap C."/>
        </authorList>
    </citation>
    <scope>NUCLEOTIDE SEQUENCE [LARGE SCALE GENOMIC DNA]</scope>
    <source>
        <strain evidence="1 2">DSM 25239</strain>
    </source>
</reference>
<gene>
    <name evidence="1" type="ORF">H7B90_10130</name>
</gene>
<dbReference type="Gene3D" id="3.40.50.1820">
    <property type="entry name" value="alpha/beta hydrolase"/>
    <property type="match status" value="1"/>
</dbReference>
<evidence type="ECO:0000313" key="1">
    <source>
        <dbReference type="EMBL" id="MBB6691755.1"/>
    </source>
</evidence>
<dbReference type="InterPro" id="IPR050583">
    <property type="entry name" value="Mycobacterial_A85_antigen"/>
</dbReference>
<proteinExistence type="predicted"/>
<dbReference type="Pfam" id="PF00756">
    <property type="entry name" value="Esterase"/>
    <property type="match status" value="1"/>
</dbReference>
<dbReference type="RefSeq" id="WP_185135750.1">
    <property type="nucleotide sequence ID" value="NZ_JACJVR010000038.1"/>
</dbReference>
<dbReference type="SUPFAM" id="SSF53474">
    <property type="entry name" value="alpha/beta-Hydrolases"/>
    <property type="match status" value="1"/>
</dbReference>
<name>A0A841TUC5_9BACL</name>
<dbReference type="AlphaFoldDB" id="A0A841TUC5"/>
<comment type="caution">
    <text evidence="1">The sequence shown here is derived from an EMBL/GenBank/DDBJ whole genome shotgun (WGS) entry which is preliminary data.</text>
</comment>
<dbReference type="Proteomes" id="UP000553776">
    <property type="component" value="Unassembled WGS sequence"/>
</dbReference>
<dbReference type="InterPro" id="IPR000801">
    <property type="entry name" value="Esterase-like"/>
</dbReference>
<dbReference type="InterPro" id="IPR029058">
    <property type="entry name" value="AB_hydrolase_fold"/>
</dbReference>
<keyword evidence="2" id="KW-1185">Reference proteome</keyword>
<dbReference type="EMBL" id="JACJVR010000038">
    <property type="protein sequence ID" value="MBB6691755.1"/>
    <property type="molecule type" value="Genomic_DNA"/>
</dbReference>
<organism evidence="1 2">
    <name type="scientific">Cohnella xylanilytica</name>
    <dbReference type="NCBI Taxonomy" id="557555"/>
    <lineage>
        <taxon>Bacteria</taxon>
        <taxon>Bacillati</taxon>
        <taxon>Bacillota</taxon>
        <taxon>Bacilli</taxon>
        <taxon>Bacillales</taxon>
        <taxon>Paenibacillaceae</taxon>
        <taxon>Cohnella</taxon>
    </lineage>
</organism>
<accession>A0A841TUC5</accession>
<protein>
    <submittedName>
        <fullName evidence="1">Esterase</fullName>
    </submittedName>
</protein>
<sequence>MKNATVTAIPEEYKRAAPEGRRGTIREVAYTVRNYIHSSRRLATDRNIDSGEAGRETIEGAAIRKTCKIYVPAGYDENDSHTRYDTLYLLHGVGGDENEWLHGSGTADGSFVLAHILDNLIANGDIEPLIVVFPNGRSAHDWEDRTFNAAGTHMLGFYYFDYEFRYDLIPFIEANYRTYADIKDASPEGIESNRKHRAVAGLSMGGMQSLNLILGGYRCDAAEFAGAPSGWKNGLAPTVRAPGMADLFAYVGAFSNAPTSSAGHVLGSGLASGDRKLELLYMTCGDADGIAVGSYAGSIEGLAEAAGDSLGDFYQVLLTDGNHDFQVWNHGAYNFVRLAFRNGVESGKRRRVGLVLDIGPVERH</sequence>
<evidence type="ECO:0000313" key="2">
    <source>
        <dbReference type="Proteomes" id="UP000553776"/>
    </source>
</evidence>